<evidence type="ECO:0000256" key="3">
    <source>
        <dbReference type="ARBA" id="ARBA00004629"/>
    </source>
</evidence>
<organism evidence="17 18">
    <name type="scientific">[Candida] railenensis</name>
    <dbReference type="NCBI Taxonomy" id="45579"/>
    <lineage>
        <taxon>Eukaryota</taxon>
        <taxon>Fungi</taxon>
        <taxon>Dikarya</taxon>
        <taxon>Ascomycota</taxon>
        <taxon>Saccharomycotina</taxon>
        <taxon>Pichiomycetes</taxon>
        <taxon>Debaryomycetaceae</taxon>
        <taxon>Kurtzmaniella</taxon>
    </lineage>
</organism>
<evidence type="ECO:0000313" key="17">
    <source>
        <dbReference type="EMBL" id="CAH2355616.1"/>
    </source>
</evidence>
<evidence type="ECO:0000256" key="14">
    <source>
        <dbReference type="ARBA" id="ARBA00023306"/>
    </source>
</evidence>
<dbReference type="PANTHER" id="PTHR28222:SF1">
    <property type="entry name" value="DASH COMPLEX SUBUNIT DAD4"/>
    <property type="match status" value="1"/>
</dbReference>
<reference evidence="17" key="1">
    <citation type="submission" date="2022-03" db="EMBL/GenBank/DDBJ databases">
        <authorList>
            <person name="Legras J.-L."/>
            <person name="Devillers H."/>
            <person name="Grondin C."/>
        </authorList>
    </citation>
    <scope>NUCLEOTIDE SEQUENCE</scope>
    <source>
        <strain evidence="17">CLIB 1423</strain>
    </source>
</reference>
<evidence type="ECO:0000256" key="16">
    <source>
        <dbReference type="ARBA" id="ARBA00030569"/>
    </source>
</evidence>
<keyword evidence="8" id="KW-0132">Cell division</keyword>
<evidence type="ECO:0000256" key="2">
    <source>
        <dbReference type="ARBA" id="ARBA00004186"/>
    </source>
</evidence>
<keyword evidence="12" id="KW-0206">Cytoskeleton</keyword>
<evidence type="ECO:0000256" key="11">
    <source>
        <dbReference type="ARBA" id="ARBA00022838"/>
    </source>
</evidence>
<dbReference type="InterPro" id="IPR013959">
    <property type="entry name" value="DASH_Dad4"/>
</dbReference>
<keyword evidence="6" id="KW-0158">Chromosome</keyword>
<dbReference type="PANTHER" id="PTHR28222">
    <property type="entry name" value="DASH COMPLEX SUBUNIT DAD4"/>
    <property type="match status" value="1"/>
</dbReference>
<name>A0A9P0QW31_9ASCO</name>
<comment type="caution">
    <text evidence="17">The sequence shown here is derived from an EMBL/GenBank/DDBJ whole genome shotgun (WGS) entry which is preliminary data.</text>
</comment>
<comment type="similarity">
    <text evidence="4">Belongs to the DASH complex DAD4 family.</text>
</comment>
<comment type="subcellular location">
    <subcellularLocation>
        <location evidence="3">Chromosome</location>
        <location evidence="3">Centromere</location>
        <location evidence="3">Kinetochore</location>
    </subcellularLocation>
    <subcellularLocation>
        <location evidence="2">Cytoplasm</location>
        <location evidence="2">Cytoskeleton</location>
        <location evidence="2">Spindle</location>
    </subcellularLocation>
    <subcellularLocation>
        <location evidence="1">Nucleus</location>
    </subcellularLocation>
</comment>
<evidence type="ECO:0000256" key="6">
    <source>
        <dbReference type="ARBA" id="ARBA00022454"/>
    </source>
</evidence>
<dbReference type="GO" id="GO:0005874">
    <property type="term" value="C:microtubule"/>
    <property type="evidence" value="ECO:0007669"/>
    <property type="project" value="UniProtKB-KW"/>
</dbReference>
<keyword evidence="7" id="KW-0963">Cytoplasm</keyword>
<evidence type="ECO:0000256" key="10">
    <source>
        <dbReference type="ARBA" id="ARBA00022776"/>
    </source>
</evidence>
<evidence type="ECO:0000256" key="9">
    <source>
        <dbReference type="ARBA" id="ARBA00022701"/>
    </source>
</evidence>
<dbReference type="AlphaFoldDB" id="A0A9P0QW31"/>
<dbReference type="GO" id="GO:0072686">
    <property type="term" value="C:mitotic spindle"/>
    <property type="evidence" value="ECO:0007669"/>
    <property type="project" value="InterPro"/>
</dbReference>
<dbReference type="Proteomes" id="UP000837801">
    <property type="component" value="Unassembled WGS sequence"/>
</dbReference>
<keyword evidence="13" id="KW-0539">Nucleus</keyword>
<keyword evidence="15" id="KW-0137">Centromere</keyword>
<evidence type="ECO:0000256" key="5">
    <source>
        <dbReference type="ARBA" id="ARBA00020259"/>
    </source>
</evidence>
<evidence type="ECO:0000313" key="18">
    <source>
        <dbReference type="Proteomes" id="UP000837801"/>
    </source>
</evidence>
<proteinExistence type="inferred from homology"/>
<evidence type="ECO:0000256" key="15">
    <source>
        <dbReference type="ARBA" id="ARBA00023328"/>
    </source>
</evidence>
<keyword evidence="9" id="KW-0493">Microtubule</keyword>
<evidence type="ECO:0000256" key="12">
    <source>
        <dbReference type="ARBA" id="ARBA00023212"/>
    </source>
</evidence>
<protein>
    <recommendedName>
        <fullName evidence="5">DASH complex subunit DAD4</fullName>
    </recommendedName>
    <alternativeName>
        <fullName evidence="16">Outer kinetochore protein DAD4</fullName>
    </alternativeName>
</protein>
<evidence type="ECO:0000256" key="1">
    <source>
        <dbReference type="ARBA" id="ARBA00004123"/>
    </source>
</evidence>
<dbReference type="Pfam" id="PF08650">
    <property type="entry name" value="DASH_Dad4"/>
    <property type="match status" value="1"/>
</dbReference>
<accession>A0A9P0QW31</accession>
<dbReference type="OrthoDB" id="5516652at2759"/>
<sequence length="72" mass="8438">MENPHEQVQNALLSRIINNIENLNESIVTMNKSLQELNRENMNSELLSQMWENYSKNSQFNLETTGQVQEPM</sequence>
<dbReference type="GO" id="GO:0051301">
    <property type="term" value="P:cell division"/>
    <property type="evidence" value="ECO:0007669"/>
    <property type="project" value="UniProtKB-KW"/>
</dbReference>
<evidence type="ECO:0000256" key="7">
    <source>
        <dbReference type="ARBA" id="ARBA00022490"/>
    </source>
</evidence>
<keyword evidence="14" id="KW-0131">Cell cycle</keyword>
<gene>
    <name evidence="17" type="ORF">CLIB1423_29S01222</name>
</gene>
<keyword evidence="18" id="KW-1185">Reference proteome</keyword>
<dbReference type="GO" id="GO:0042729">
    <property type="term" value="C:DASH complex"/>
    <property type="evidence" value="ECO:0007669"/>
    <property type="project" value="InterPro"/>
</dbReference>
<dbReference type="EMBL" id="CAKXYY010000029">
    <property type="protein sequence ID" value="CAH2355616.1"/>
    <property type="molecule type" value="Genomic_DNA"/>
</dbReference>
<dbReference type="GO" id="GO:0008608">
    <property type="term" value="P:attachment of spindle microtubules to kinetochore"/>
    <property type="evidence" value="ECO:0007669"/>
    <property type="project" value="InterPro"/>
</dbReference>
<evidence type="ECO:0000256" key="8">
    <source>
        <dbReference type="ARBA" id="ARBA00022618"/>
    </source>
</evidence>
<keyword evidence="10" id="KW-0498">Mitosis</keyword>
<evidence type="ECO:0000256" key="13">
    <source>
        <dbReference type="ARBA" id="ARBA00023242"/>
    </source>
</evidence>
<keyword evidence="11" id="KW-0995">Kinetochore</keyword>
<evidence type="ECO:0000256" key="4">
    <source>
        <dbReference type="ARBA" id="ARBA00009754"/>
    </source>
</evidence>